<feature type="signal peptide" evidence="1">
    <location>
        <begin position="1"/>
        <end position="18"/>
    </location>
</feature>
<accession>A0A4Q7IIL8</accession>
<dbReference type="RefSeq" id="WP_130256934.1">
    <property type="nucleotide sequence ID" value="NZ_PPSX01000085.1"/>
</dbReference>
<dbReference type="Proteomes" id="UP000291338">
    <property type="component" value="Unassembled WGS sequence"/>
</dbReference>
<organism evidence="2 3">
    <name type="scientific">Pseudoalteromonas phenolica</name>
    <dbReference type="NCBI Taxonomy" id="161398"/>
    <lineage>
        <taxon>Bacteria</taxon>
        <taxon>Pseudomonadati</taxon>
        <taxon>Pseudomonadota</taxon>
        <taxon>Gammaproteobacteria</taxon>
        <taxon>Alteromonadales</taxon>
        <taxon>Pseudoalteromonadaceae</taxon>
        <taxon>Pseudoalteromonas</taxon>
    </lineage>
</organism>
<comment type="caution">
    <text evidence="2">The sequence shown here is derived from an EMBL/GenBank/DDBJ whole genome shotgun (WGS) entry which is preliminary data.</text>
</comment>
<evidence type="ECO:0000313" key="3">
    <source>
        <dbReference type="Proteomes" id="UP000291338"/>
    </source>
</evidence>
<keyword evidence="1" id="KW-0732">Signal</keyword>
<name>A0A4Q7IIL8_9GAMM</name>
<gene>
    <name evidence="2" type="ORF">C1E23_18250</name>
</gene>
<evidence type="ECO:0000313" key="2">
    <source>
        <dbReference type="EMBL" id="RZQ51670.1"/>
    </source>
</evidence>
<proteinExistence type="predicted"/>
<dbReference type="EMBL" id="PPSX01000085">
    <property type="protein sequence ID" value="RZQ51670.1"/>
    <property type="molecule type" value="Genomic_DNA"/>
</dbReference>
<reference evidence="2 3" key="1">
    <citation type="submission" date="2018-01" db="EMBL/GenBank/DDBJ databases">
        <title>Co-occurrence of chitin degradation, pigmentation and bioactivity in marine Pseudoalteromonas.</title>
        <authorList>
            <person name="Paulsen S."/>
            <person name="Gram L."/>
            <person name="Machado H."/>
        </authorList>
    </citation>
    <scope>NUCLEOTIDE SEQUENCE [LARGE SCALE GENOMIC DNA]</scope>
    <source>
        <strain evidence="2 3">S3898</strain>
    </source>
</reference>
<dbReference type="AlphaFoldDB" id="A0A4Q7IIL8"/>
<evidence type="ECO:0000256" key="1">
    <source>
        <dbReference type="SAM" id="SignalP"/>
    </source>
</evidence>
<protein>
    <submittedName>
        <fullName evidence="2">Uncharacterized protein</fullName>
    </submittedName>
</protein>
<sequence length="223" mass="26176">MKLFYLIFGLLFSAFVLAEEEKKPEPKPLDPSYHGMHPMVLVNKGSNIYAVNMSGYRPPHDLQIIYQIKNPDVAFLNLVKDAELVTIKPQKFNIQRLLRGEEITLTADVYMGHFDRGGSLFYANRTIEFTDKLYGREFKELEDSTQWQEYDYVDVKTNERIYIHKIQNAPSFSHLIYVDMRGACLQKFRTSKRVPQESELTYKFVNCGTLKPLYYESEDFQEK</sequence>
<feature type="chain" id="PRO_5020588320" evidence="1">
    <location>
        <begin position="19"/>
        <end position="223"/>
    </location>
</feature>